<feature type="domain" description="NIF system FeS cluster assembly NifU N-terminal" evidence="1">
    <location>
        <begin position="17"/>
        <end position="139"/>
    </location>
</feature>
<dbReference type="KEGG" id="sbf:JCM31447_11280"/>
<reference evidence="2 3" key="1">
    <citation type="submission" date="2018-12" db="EMBL/GenBank/DDBJ databases">
        <title>Rubrispira sanarue gen. nov., sp., nov., a member of the order Silvanigrellales, isolated from a brackish lake in Hamamatsu Japan.</title>
        <authorList>
            <person name="Maejima Y."/>
            <person name="Iino T."/>
            <person name="Muraguchi Y."/>
            <person name="Fukuda K."/>
            <person name="Nojiri H."/>
            <person name="Ohkuma M."/>
            <person name="Moriuchi R."/>
            <person name="Dohra H."/>
            <person name="Kimbara K."/>
            <person name="Shintani M."/>
        </authorList>
    </citation>
    <scope>NUCLEOTIDE SEQUENCE [LARGE SCALE GENOMIC DNA]</scope>
    <source>
        <strain evidence="2 3">RF1110005</strain>
    </source>
</reference>
<dbReference type="EMBL" id="AP019368">
    <property type="protein sequence ID" value="BBH52687.1"/>
    <property type="molecule type" value="Genomic_DNA"/>
</dbReference>
<dbReference type="RefSeq" id="WP_130607382.1">
    <property type="nucleotide sequence ID" value="NZ_AP019368.1"/>
</dbReference>
<dbReference type="SUPFAM" id="SSF82649">
    <property type="entry name" value="SufE/NifU"/>
    <property type="match status" value="1"/>
</dbReference>
<dbReference type="PANTHER" id="PTHR10093">
    <property type="entry name" value="IRON-SULFUR CLUSTER ASSEMBLY ENZYME NIFU HOMOLOG"/>
    <property type="match status" value="1"/>
</dbReference>
<name>A0A4V0P2B9_FLUSA</name>
<evidence type="ECO:0000313" key="3">
    <source>
        <dbReference type="Proteomes" id="UP000291236"/>
    </source>
</evidence>
<dbReference type="Pfam" id="PF01592">
    <property type="entry name" value="NifU_N"/>
    <property type="match status" value="1"/>
</dbReference>
<dbReference type="InterPro" id="IPR002871">
    <property type="entry name" value="NIF_FeS_clus_asmbl_NifU_N"/>
</dbReference>
<dbReference type="NCBIfam" id="TIGR01994">
    <property type="entry name" value="SUF_scaf_2"/>
    <property type="match status" value="1"/>
</dbReference>
<dbReference type="CDD" id="cd06664">
    <property type="entry name" value="IscU_like"/>
    <property type="match status" value="1"/>
</dbReference>
<gene>
    <name evidence="2" type="ORF">JCM31447_11280</name>
</gene>
<dbReference type="GO" id="GO:0051536">
    <property type="term" value="F:iron-sulfur cluster binding"/>
    <property type="evidence" value="ECO:0007669"/>
    <property type="project" value="InterPro"/>
</dbReference>
<dbReference type="AlphaFoldDB" id="A0A4V0P2B9"/>
<dbReference type="Proteomes" id="UP000291236">
    <property type="component" value="Chromosome"/>
</dbReference>
<dbReference type="OrthoDB" id="9804157at2"/>
<dbReference type="Gene3D" id="3.90.1010.10">
    <property type="match status" value="1"/>
</dbReference>
<evidence type="ECO:0000313" key="2">
    <source>
        <dbReference type="EMBL" id="BBH52687.1"/>
    </source>
</evidence>
<organism evidence="2 3">
    <name type="scientific">Fluviispira sanaruensis</name>
    <dbReference type="NCBI Taxonomy" id="2493639"/>
    <lineage>
        <taxon>Bacteria</taxon>
        <taxon>Pseudomonadati</taxon>
        <taxon>Bdellovibrionota</taxon>
        <taxon>Oligoflexia</taxon>
        <taxon>Silvanigrellales</taxon>
        <taxon>Silvanigrellaceae</taxon>
        <taxon>Fluviispira</taxon>
    </lineage>
</organism>
<proteinExistence type="predicted"/>
<protein>
    <submittedName>
        <fullName evidence="2">SUF system NifU family Fe-S cluster assembly protein</fullName>
    </submittedName>
</protein>
<accession>A0A4V0P2B9</accession>
<dbReference type="GO" id="GO:0016226">
    <property type="term" value="P:iron-sulfur cluster assembly"/>
    <property type="evidence" value="ECO:0007669"/>
    <property type="project" value="InterPro"/>
</dbReference>
<sequence length="188" mass="20663">MTNGLKSSQSVELNALYQEVIVDHSKNPRFKSKNMPCRFCQEGKNPLCGDNITIYCQVEMKENIPNLSVGFDGTGCSISQASASIMCNSMQSVTLAEARNLITEAEKIYTGIIQVNSDDLEQDIEALHGVSKFPVRVKCAALAWKTLSLLLNENFDEAGVPKQGCDKLTNCAQSPLNKRKLKIVSTEN</sequence>
<dbReference type="GO" id="GO:0005506">
    <property type="term" value="F:iron ion binding"/>
    <property type="evidence" value="ECO:0007669"/>
    <property type="project" value="InterPro"/>
</dbReference>
<keyword evidence="3" id="KW-1185">Reference proteome</keyword>
<evidence type="ECO:0000259" key="1">
    <source>
        <dbReference type="Pfam" id="PF01592"/>
    </source>
</evidence>